<evidence type="ECO:0000313" key="2">
    <source>
        <dbReference type="EMBL" id="MDG4946787.1"/>
    </source>
</evidence>
<keyword evidence="3" id="KW-1185">Reference proteome</keyword>
<dbReference type="RefSeq" id="WP_304421109.1">
    <property type="nucleotide sequence ID" value="NZ_JANCMU010000007.1"/>
</dbReference>
<reference evidence="2" key="1">
    <citation type="submission" date="2022-07" db="EMBL/GenBank/DDBJ databases">
        <title>Description and genome-wide analysis of Profundicola chukchiensis gen. nov., sp. nov., marine bacteria isolated from bottom sediments of the Chukchi Sea.</title>
        <authorList>
            <person name="Romanenko L."/>
            <person name="Otstavnykh N."/>
            <person name="Kurilenko V."/>
            <person name="Eremeev V."/>
            <person name="Velansky P."/>
            <person name="Mikhailov V."/>
            <person name="Isaeva M."/>
        </authorList>
    </citation>
    <scope>NUCLEOTIDE SEQUENCE</scope>
    <source>
        <strain evidence="2">KMM 9713</strain>
    </source>
</reference>
<evidence type="ECO:0000256" key="1">
    <source>
        <dbReference type="SAM" id="SignalP"/>
    </source>
</evidence>
<protein>
    <submittedName>
        <fullName evidence="2">Uncharacterized protein</fullName>
    </submittedName>
</protein>
<dbReference type="EMBL" id="JANCMU010000007">
    <property type="protein sequence ID" value="MDG4946787.1"/>
    <property type="molecule type" value="Genomic_DNA"/>
</dbReference>
<dbReference type="AlphaFoldDB" id="A0A9X4N0T7"/>
<dbReference type="PROSITE" id="PS51257">
    <property type="entry name" value="PROKAR_LIPOPROTEIN"/>
    <property type="match status" value="1"/>
</dbReference>
<organism evidence="2 3">
    <name type="scientific">Profundicola chukchiensis</name>
    <dbReference type="NCBI Taxonomy" id="2961959"/>
    <lineage>
        <taxon>Bacteria</taxon>
        <taxon>Pseudomonadati</taxon>
        <taxon>Bacteroidota</taxon>
        <taxon>Flavobacteriia</taxon>
        <taxon>Flavobacteriales</taxon>
        <taxon>Weeksellaceae</taxon>
        <taxon>Profundicola</taxon>
    </lineage>
</organism>
<accession>A0A9X4N0T7</accession>
<gene>
    <name evidence="2" type="ORF">NMK71_10185</name>
</gene>
<keyword evidence="1" id="KW-0732">Signal</keyword>
<feature type="signal peptide" evidence="1">
    <location>
        <begin position="1"/>
        <end position="20"/>
    </location>
</feature>
<evidence type="ECO:0000313" key="3">
    <source>
        <dbReference type="Proteomes" id="UP001152599"/>
    </source>
</evidence>
<dbReference type="Proteomes" id="UP001152599">
    <property type="component" value="Unassembled WGS sequence"/>
</dbReference>
<feature type="chain" id="PRO_5040912656" evidence="1">
    <location>
        <begin position="21"/>
        <end position="197"/>
    </location>
</feature>
<sequence>MNLLRLIFVCFLFIFTQACKESSASSYNNFDKEESYTYEEEEEAYPDDTYCADVKYNNPDTGTRSNYTLNVEVEDNEVTVIHFLTGWLDGSEFSSQDLDSNGYCSIRLYDGRKFEVQITGSECSFTDGYKIQNDIEDDIEQVTCPRCGSSKYSYDDYCDSCEDEIENTCSRCGGHEYYVNGGLCSDCKRDDEENDDW</sequence>
<proteinExistence type="predicted"/>
<comment type="caution">
    <text evidence="2">The sequence shown here is derived from an EMBL/GenBank/DDBJ whole genome shotgun (WGS) entry which is preliminary data.</text>
</comment>
<name>A0A9X4N0T7_9FLAO</name>